<dbReference type="PANTHER" id="PTHR33931">
    <property type="entry name" value="HOLIN-LIKE PROTEIN CIDA-RELATED"/>
    <property type="match status" value="1"/>
</dbReference>
<dbReference type="Proteomes" id="UP000197781">
    <property type="component" value="Chromosome"/>
</dbReference>
<comment type="subcellular location">
    <subcellularLocation>
        <location evidence="1">Cell membrane</location>
        <topology evidence="1">Multi-pass membrane protein</topology>
    </subcellularLocation>
</comment>
<organism evidence="7 8">
    <name type="scientific">Brevibacillus formosus</name>
    <dbReference type="NCBI Taxonomy" id="54913"/>
    <lineage>
        <taxon>Bacteria</taxon>
        <taxon>Bacillati</taxon>
        <taxon>Bacillota</taxon>
        <taxon>Bacilli</taxon>
        <taxon>Bacillales</taxon>
        <taxon>Paenibacillaceae</taxon>
        <taxon>Brevibacillus</taxon>
    </lineage>
</organism>
<feature type="transmembrane region" description="Helical" evidence="6">
    <location>
        <begin position="59"/>
        <end position="80"/>
    </location>
</feature>
<dbReference type="GO" id="GO:0005886">
    <property type="term" value="C:plasma membrane"/>
    <property type="evidence" value="ECO:0007669"/>
    <property type="project" value="UniProtKB-SubCell"/>
</dbReference>
<evidence type="ECO:0000256" key="5">
    <source>
        <dbReference type="ARBA" id="ARBA00023136"/>
    </source>
</evidence>
<dbReference type="InterPro" id="IPR005538">
    <property type="entry name" value="LrgA/CidA"/>
</dbReference>
<evidence type="ECO:0000256" key="3">
    <source>
        <dbReference type="ARBA" id="ARBA00022692"/>
    </source>
</evidence>
<keyword evidence="2" id="KW-1003">Cell membrane</keyword>
<keyword evidence="5 6" id="KW-0472">Membrane</keyword>
<accession>A0A220MDA4</accession>
<keyword evidence="4 6" id="KW-1133">Transmembrane helix</keyword>
<name>A0A220MDA4_9BACL</name>
<evidence type="ECO:0000256" key="6">
    <source>
        <dbReference type="SAM" id="Phobius"/>
    </source>
</evidence>
<evidence type="ECO:0000256" key="2">
    <source>
        <dbReference type="ARBA" id="ARBA00022475"/>
    </source>
</evidence>
<proteinExistence type="predicted"/>
<dbReference type="Pfam" id="PF03788">
    <property type="entry name" value="LrgA"/>
    <property type="match status" value="1"/>
</dbReference>
<dbReference type="AlphaFoldDB" id="A0A220MDA4"/>
<evidence type="ECO:0000256" key="4">
    <source>
        <dbReference type="ARBA" id="ARBA00022989"/>
    </source>
</evidence>
<keyword evidence="3 6" id="KW-0812">Transmembrane</keyword>
<dbReference type="RefSeq" id="WP_088906875.1">
    <property type="nucleotide sequence ID" value="NZ_CP018145.1"/>
</dbReference>
<sequence length="131" mass="14540">MKFVKGIVILLAFYGVGVAASKWLHIPLPGNLVGMLLLTLGLCMGWIRMDWVEQAGTFLIRHMLLFFVPIIVGVASYLNVFTQNPLPIILAMVLGPLLVMLVTGVVVQWYLKHHKQNSESSLPQEGRTLDA</sequence>
<reference evidence="7 8" key="1">
    <citation type="submission" date="2016-11" db="EMBL/GenBank/DDBJ databases">
        <authorList>
            <person name="Jaros S."/>
            <person name="Januszkiewicz K."/>
            <person name="Wedrychowicz H."/>
        </authorList>
    </citation>
    <scope>NUCLEOTIDE SEQUENCE [LARGE SCALE GENOMIC DNA]</scope>
    <source>
        <strain evidence="7 8">NF2</strain>
    </source>
</reference>
<dbReference type="KEGG" id="bfm:BP422_05300"/>
<gene>
    <name evidence="7" type="ORF">BP422_05300</name>
</gene>
<evidence type="ECO:0000313" key="7">
    <source>
        <dbReference type="EMBL" id="ASJ53021.1"/>
    </source>
</evidence>
<dbReference type="PANTHER" id="PTHR33931:SF2">
    <property type="entry name" value="HOLIN-LIKE PROTEIN CIDA"/>
    <property type="match status" value="1"/>
</dbReference>
<dbReference type="EMBL" id="CP018145">
    <property type="protein sequence ID" value="ASJ53021.1"/>
    <property type="molecule type" value="Genomic_DNA"/>
</dbReference>
<evidence type="ECO:0000313" key="8">
    <source>
        <dbReference type="Proteomes" id="UP000197781"/>
    </source>
</evidence>
<evidence type="ECO:0000256" key="1">
    <source>
        <dbReference type="ARBA" id="ARBA00004651"/>
    </source>
</evidence>
<feature type="transmembrane region" description="Helical" evidence="6">
    <location>
        <begin position="86"/>
        <end position="111"/>
    </location>
</feature>
<protein>
    <submittedName>
        <fullName evidence="7">CidA/LrgA family protein</fullName>
    </submittedName>
</protein>